<organism evidence="1 2">
    <name type="scientific">Diplogelasinospora grovesii</name>
    <dbReference type="NCBI Taxonomy" id="303347"/>
    <lineage>
        <taxon>Eukaryota</taxon>
        <taxon>Fungi</taxon>
        <taxon>Dikarya</taxon>
        <taxon>Ascomycota</taxon>
        <taxon>Pezizomycotina</taxon>
        <taxon>Sordariomycetes</taxon>
        <taxon>Sordariomycetidae</taxon>
        <taxon>Sordariales</taxon>
        <taxon>Diplogelasinosporaceae</taxon>
        <taxon>Diplogelasinospora</taxon>
    </lineage>
</organism>
<gene>
    <name evidence="1" type="ORF">QBC46DRAFT_433835</name>
</gene>
<evidence type="ECO:0000313" key="1">
    <source>
        <dbReference type="EMBL" id="KAK3945478.1"/>
    </source>
</evidence>
<dbReference type="AlphaFoldDB" id="A0AAN6NIN1"/>
<protein>
    <submittedName>
        <fullName evidence="1">Uncharacterized protein</fullName>
    </submittedName>
</protein>
<name>A0AAN6NIN1_9PEZI</name>
<comment type="caution">
    <text evidence="1">The sequence shown here is derived from an EMBL/GenBank/DDBJ whole genome shotgun (WGS) entry which is preliminary data.</text>
</comment>
<dbReference type="EMBL" id="MU853755">
    <property type="protein sequence ID" value="KAK3945478.1"/>
    <property type="molecule type" value="Genomic_DNA"/>
</dbReference>
<reference evidence="2" key="1">
    <citation type="journal article" date="2023" name="Mol. Phylogenet. Evol.">
        <title>Genome-scale phylogeny and comparative genomics of the fungal order Sordariales.</title>
        <authorList>
            <person name="Hensen N."/>
            <person name="Bonometti L."/>
            <person name="Westerberg I."/>
            <person name="Brannstrom I.O."/>
            <person name="Guillou S."/>
            <person name="Cros-Aarteil S."/>
            <person name="Calhoun S."/>
            <person name="Haridas S."/>
            <person name="Kuo A."/>
            <person name="Mondo S."/>
            <person name="Pangilinan J."/>
            <person name="Riley R."/>
            <person name="LaButti K."/>
            <person name="Andreopoulos B."/>
            <person name="Lipzen A."/>
            <person name="Chen C."/>
            <person name="Yan M."/>
            <person name="Daum C."/>
            <person name="Ng V."/>
            <person name="Clum A."/>
            <person name="Steindorff A."/>
            <person name="Ohm R.A."/>
            <person name="Martin F."/>
            <person name="Silar P."/>
            <person name="Natvig D.O."/>
            <person name="Lalanne C."/>
            <person name="Gautier V."/>
            <person name="Ament-Velasquez S.L."/>
            <person name="Kruys A."/>
            <person name="Hutchinson M.I."/>
            <person name="Powell A.J."/>
            <person name="Barry K."/>
            <person name="Miller A.N."/>
            <person name="Grigoriev I.V."/>
            <person name="Debuchy R."/>
            <person name="Gladieux P."/>
            <person name="Hiltunen Thoren M."/>
            <person name="Johannesson H."/>
        </authorList>
    </citation>
    <scope>NUCLEOTIDE SEQUENCE [LARGE SCALE GENOMIC DNA]</scope>
    <source>
        <strain evidence="2">CBS 340.73</strain>
    </source>
</reference>
<accession>A0AAN6NIN1</accession>
<sequence>MGTVVLPYSAQHYNSLPSIENAGSNLKPLAQELRDVKGSSWRFTDKGLAPYEFAHDTATRYSIDDFQSFLSELREVLEQLGLAEKLGVCAFSQGDLDVVTQVEFTQGRANITLPFDIAPEQGQNKSVEAVWQFDLSPDQVAGLNPTPVILVTQEMQDCLQVWSEYRSL</sequence>
<dbReference type="Proteomes" id="UP001303473">
    <property type="component" value="Unassembled WGS sequence"/>
</dbReference>
<evidence type="ECO:0000313" key="2">
    <source>
        <dbReference type="Proteomes" id="UP001303473"/>
    </source>
</evidence>
<keyword evidence="2" id="KW-1185">Reference proteome</keyword>
<proteinExistence type="predicted"/>